<evidence type="ECO:0000313" key="5">
    <source>
        <dbReference type="Proteomes" id="UP000292858"/>
    </source>
</evidence>
<dbReference type="PANTHER" id="PTHR12526:SF510">
    <property type="entry name" value="D-INOSITOL 3-PHOSPHATE GLYCOSYLTRANSFERASE"/>
    <property type="match status" value="1"/>
</dbReference>
<evidence type="ECO:0000256" key="2">
    <source>
        <dbReference type="ARBA" id="ARBA00022679"/>
    </source>
</evidence>
<dbReference type="PANTHER" id="PTHR12526">
    <property type="entry name" value="GLYCOSYLTRANSFERASE"/>
    <property type="match status" value="1"/>
</dbReference>
<dbReference type="InterPro" id="IPR006189">
    <property type="entry name" value="CHASE_dom"/>
</dbReference>
<dbReference type="InterPro" id="IPR028098">
    <property type="entry name" value="Glyco_trans_4-like_N"/>
</dbReference>
<dbReference type="CDD" id="cd03801">
    <property type="entry name" value="GT4_PimA-like"/>
    <property type="match status" value="1"/>
</dbReference>
<dbReference type="GO" id="GO:0016757">
    <property type="term" value="F:glycosyltransferase activity"/>
    <property type="evidence" value="ECO:0007669"/>
    <property type="project" value="UniProtKB-KW"/>
</dbReference>
<name>A0A4Q9B040_9DEIN</name>
<evidence type="ECO:0000259" key="3">
    <source>
        <dbReference type="PROSITE" id="PS50839"/>
    </source>
</evidence>
<dbReference type="InterPro" id="IPR001296">
    <property type="entry name" value="Glyco_trans_1"/>
</dbReference>
<proteinExistence type="predicted"/>
<dbReference type="SUPFAM" id="SSF53756">
    <property type="entry name" value="UDP-Glycosyltransferase/glycogen phosphorylase"/>
    <property type="match status" value="1"/>
</dbReference>
<dbReference type="OrthoDB" id="9814612at2"/>
<evidence type="ECO:0000313" key="4">
    <source>
        <dbReference type="EMBL" id="TBH17412.1"/>
    </source>
</evidence>
<organism evidence="4 5">
    <name type="scientific">Thermus thermamylovorans</name>
    <dbReference type="NCBI Taxonomy" id="2509362"/>
    <lineage>
        <taxon>Bacteria</taxon>
        <taxon>Thermotogati</taxon>
        <taxon>Deinococcota</taxon>
        <taxon>Deinococci</taxon>
        <taxon>Thermales</taxon>
        <taxon>Thermaceae</taxon>
        <taxon>Thermus</taxon>
    </lineage>
</organism>
<feature type="domain" description="CHASE" evidence="3">
    <location>
        <begin position="36"/>
        <end position="115"/>
    </location>
</feature>
<dbReference type="RefSeq" id="WP_130842424.1">
    <property type="nucleotide sequence ID" value="NZ_SIJL01000013.1"/>
</dbReference>
<dbReference type="Pfam" id="PF13579">
    <property type="entry name" value="Glyco_trans_4_4"/>
    <property type="match status" value="1"/>
</dbReference>
<evidence type="ECO:0000256" key="1">
    <source>
        <dbReference type="ARBA" id="ARBA00022676"/>
    </source>
</evidence>
<accession>A0A4Q9B040</accession>
<dbReference type="AlphaFoldDB" id="A0A4Q9B040"/>
<keyword evidence="2 4" id="KW-0808">Transferase</keyword>
<sequence length="380" mass="41112">MRVLLVLEASGGGAGRHVADLASGLAQRGLEVHLAYSPLRLSEPFRSSLPRLRAAGVRLLEVPMRRKPHPSDLEALRTLLGYARREGPFHLVHGHSSKGGALARLLGLLLRVPVLYTPHGVVTLSPFLKPSERLLYGLAERLLAPLTSLAIAVSPWEAEALKALGYRRVEVVPNGVGVTPPSEEERQRAREALGLGPGERAVGFVGRLDLQKDPLLALEAFARLSEKLPEARLLVVGDGPLRKAVEERAQALGLSGKARLLGEREARPLLPALEALLLTSAYEGLPYVLLEAFAFEVPVVSAPTPGLGPWLKAEGLALVAESPEPEALAQALEGVLREPSLASKLAERGRAWSREWGLEGMVERTLRLYRFLQTSHRPSA</sequence>
<keyword evidence="5" id="KW-1185">Reference proteome</keyword>
<gene>
    <name evidence="4" type="ORF">ETP66_09635</name>
</gene>
<dbReference type="EMBL" id="SIJL01000013">
    <property type="protein sequence ID" value="TBH17412.1"/>
    <property type="molecule type" value="Genomic_DNA"/>
</dbReference>
<dbReference type="Proteomes" id="UP000292858">
    <property type="component" value="Unassembled WGS sequence"/>
</dbReference>
<reference evidence="4 5" key="1">
    <citation type="submission" date="2019-02" db="EMBL/GenBank/DDBJ databases">
        <title>Thermus sp. a novel from hot spring.</title>
        <authorList>
            <person name="Zhao Z."/>
        </authorList>
    </citation>
    <scope>NUCLEOTIDE SEQUENCE [LARGE SCALE GENOMIC DNA]</scope>
    <source>
        <strain evidence="4 5">CFH 72773T</strain>
    </source>
</reference>
<protein>
    <submittedName>
        <fullName evidence="4">Glycosyltransferase family 1 protein</fullName>
    </submittedName>
</protein>
<dbReference type="Pfam" id="PF00534">
    <property type="entry name" value="Glycos_transf_1"/>
    <property type="match status" value="1"/>
</dbReference>
<dbReference type="Gene3D" id="3.40.50.2000">
    <property type="entry name" value="Glycogen Phosphorylase B"/>
    <property type="match status" value="2"/>
</dbReference>
<dbReference type="PROSITE" id="PS50839">
    <property type="entry name" value="CHASE"/>
    <property type="match status" value="1"/>
</dbReference>
<comment type="caution">
    <text evidence="4">The sequence shown here is derived from an EMBL/GenBank/DDBJ whole genome shotgun (WGS) entry which is preliminary data.</text>
</comment>
<keyword evidence="1" id="KW-0328">Glycosyltransferase</keyword>